<evidence type="ECO:0000313" key="1">
    <source>
        <dbReference type="EMBL" id="VFK52518.1"/>
    </source>
</evidence>
<accession>A0A450ZFJ4</accession>
<name>A0A450ZFJ4_9GAMM</name>
<dbReference type="EMBL" id="CAADFV010000010">
    <property type="protein sequence ID" value="VFK52838.1"/>
    <property type="molecule type" value="Genomic_DNA"/>
</dbReference>
<gene>
    <name evidence="2" type="ORF">BECKTUN1418E_GA0071001_101017</name>
    <name evidence="1" type="ORF">BECKTUN1418F_GA0071002_100917</name>
</gene>
<dbReference type="EMBL" id="CAADFY010000009">
    <property type="protein sequence ID" value="VFK52518.1"/>
    <property type="molecule type" value="Genomic_DNA"/>
</dbReference>
<organism evidence="1">
    <name type="scientific">Candidatus Kentrum sp. TUN</name>
    <dbReference type="NCBI Taxonomy" id="2126343"/>
    <lineage>
        <taxon>Bacteria</taxon>
        <taxon>Pseudomonadati</taxon>
        <taxon>Pseudomonadota</taxon>
        <taxon>Gammaproteobacteria</taxon>
        <taxon>Candidatus Kentrum</taxon>
    </lineage>
</organism>
<evidence type="ECO:0000313" key="2">
    <source>
        <dbReference type="EMBL" id="VFK52838.1"/>
    </source>
</evidence>
<reference evidence="1" key="1">
    <citation type="submission" date="2019-02" db="EMBL/GenBank/DDBJ databases">
        <authorList>
            <person name="Gruber-Vodicka R. H."/>
            <person name="Seah K. B. B."/>
        </authorList>
    </citation>
    <scope>NUCLEOTIDE SEQUENCE</scope>
    <source>
        <strain evidence="2">BECK_BY2</strain>
        <strain evidence="1">BECK_BY3</strain>
    </source>
</reference>
<proteinExistence type="predicted"/>
<dbReference type="AlphaFoldDB" id="A0A450ZFJ4"/>
<sequence length="41" mass="4866">MKITDFPTDSIVQGKMILFQTDEPARKSKRDRTFYICITNR</sequence>
<protein>
    <submittedName>
        <fullName evidence="1">Uncharacterized protein</fullName>
    </submittedName>
</protein>